<evidence type="ECO:0000313" key="3">
    <source>
        <dbReference type="EMBL" id="RCK57823.1"/>
    </source>
</evidence>
<keyword evidence="2" id="KW-0813">Transport</keyword>
<organism evidence="3 4">
    <name type="scientific">Candida viswanathii</name>
    <dbReference type="NCBI Taxonomy" id="5486"/>
    <lineage>
        <taxon>Eukaryota</taxon>
        <taxon>Fungi</taxon>
        <taxon>Dikarya</taxon>
        <taxon>Ascomycota</taxon>
        <taxon>Saccharomycotina</taxon>
        <taxon>Pichiomycetes</taxon>
        <taxon>Debaryomycetaceae</taxon>
        <taxon>Candida/Lodderomyces clade</taxon>
        <taxon>Candida</taxon>
    </lineage>
</organism>
<dbReference type="InterPro" id="IPR018783">
    <property type="entry name" value="TF_ENY2"/>
</dbReference>
<dbReference type="AlphaFoldDB" id="A0A367XW44"/>
<dbReference type="GO" id="GO:0006325">
    <property type="term" value="P:chromatin organization"/>
    <property type="evidence" value="ECO:0007669"/>
    <property type="project" value="UniProtKB-KW"/>
</dbReference>
<keyword evidence="2" id="KW-0509">mRNA transport</keyword>
<dbReference type="Gene3D" id="1.10.246.140">
    <property type="match status" value="1"/>
</dbReference>
<comment type="function">
    <text evidence="2">Involved in mRNA export coupled transcription activation by association with both the TREX-2 and the SAGA complexes. At the promoters, SAGA is required for recruitment of the basal transcription machinery. It influences RNA polymerase II transcriptional activity through different activities such as TBP interaction and promoter selectivity, interaction with transcription activators, and chromatin modification through histone acetylation and deubiquitination. Within the SAGA complex, participates to a subcomplex required for deubiquitination of H2B and for the maintenance of steady-state H3 methylation levels. The TREX-2 complex functions in docking export-competent ribonucleoprotein particles (mRNPs) to the nuclear entrance of the nuclear pore complex (nuclear basket). TREX-2 participates in mRNA export and accurate chromatin positioning in the nucleus by tethering genes to the nuclear periphery. May also be involved in cytoplasmic mRNA decay by interaction with components of P-bodies.</text>
</comment>
<keyword evidence="2" id="KW-0539">Nucleus</keyword>
<gene>
    <name evidence="3" type="primary">SUS1_1</name>
    <name evidence="2" type="synonym">SUS1</name>
    <name evidence="3" type="ORF">Cantr_06102</name>
</gene>
<comment type="similarity">
    <text evidence="2">Belongs to the ENY2 family.</text>
</comment>
<keyword evidence="2" id="KW-0963">Cytoplasm</keyword>
<dbReference type="GO" id="GO:0005643">
    <property type="term" value="C:nuclear pore"/>
    <property type="evidence" value="ECO:0007669"/>
    <property type="project" value="UniProtKB-UniRule"/>
</dbReference>
<comment type="subunit">
    <text evidence="2">Component of the nuclear pore complex (NPC)-associated TREX-2 complex (transcription and export complex 2), composed of at least SUS1, SAC3, THP1, SEM1, and CDC31. TREX-2 contains 2 SUS1 chains. The TREX-2 complex interacts with the nucleoporin NUP1. Component of the 1.8 MDa SAGA transcription coactivator-HAT complex. SAGA is built of 5 distinct domains with specialized functions. Within the SAGA complex, SUS1, SGF11, SGF73 and UBP8 form an additional subcomplex of SAGA called the DUB module (deubiquitination module). Interacts directly with THP1, SAC3, SGF11, and with the RNA polymerase II.</text>
</comment>
<keyword evidence="2" id="KW-0804">Transcription</keyword>
<name>A0A367XW44_9ASCO</name>
<dbReference type="GO" id="GO:0006368">
    <property type="term" value="P:transcription elongation by RNA polymerase II"/>
    <property type="evidence" value="ECO:0007669"/>
    <property type="project" value="UniProtKB-UniRule"/>
</dbReference>
<keyword evidence="2" id="KW-0653">Protein transport</keyword>
<dbReference type="GO" id="GO:0006406">
    <property type="term" value="P:mRNA export from nucleus"/>
    <property type="evidence" value="ECO:0007669"/>
    <property type="project" value="UniProtKB-UniRule"/>
</dbReference>
<evidence type="ECO:0000256" key="1">
    <source>
        <dbReference type="ARBA" id="ARBA00023010"/>
    </source>
</evidence>
<dbReference type="PANTHER" id="PTHR12514">
    <property type="entry name" value="ENHANCER OF YELLOW 2 TRANSCRIPTION FACTOR"/>
    <property type="match status" value="1"/>
</dbReference>
<dbReference type="EMBL" id="QLNQ01000028">
    <property type="protein sequence ID" value="RCK57823.1"/>
    <property type="molecule type" value="Genomic_DNA"/>
</dbReference>
<dbReference type="STRING" id="5486.A0A367XW44"/>
<accession>A0A367XW44</accession>
<protein>
    <recommendedName>
        <fullName evidence="2">Transcription and mRNA export factor SUS1</fullName>
    </recommendedName>
</protein>
<proteinExistence type="inferred from homology"/>
<keyword evidence="2" id="KW-0010">Activator</keyword>
<dbReference type="Proteomes" id="UP000253472">
    <property type="component" value="Unassembled WGS sequence"/>
</dbReference>
<dbReference type="HAMAP" id="MF_03046">
    <property type="entry name" value="ENY2_Sus1"/>
    <property type="match status" value="1"/>
</dbReference>
<dbReference type="GO" id="GO:0005654">
    <property type="term" value="C:nucleoplasm"/>
    <property type="evidence" value="ECO:0007669"/>
    <property type="project" value="UniProtKB-SubCell"/>
</dbReference>
<dbReference type="OrthoDB" id="6221744at2759"/>
<keyword evidence="4" id="KW-1185">Reference proteome</keyword>
<dbReference type="GO" id="GO:0000124">
    <property type="term" value="C:SAGA complex"/>
    <property type="evidence" value="ECO:0007669"/>
    <property type="project" value="UniProtKB-UniRule"/>
</dbReference>
<dbReference type="GO" id="GO:0000932">
    <property type="term" value="C:P-body"/>
    <property type="evidence" value="ECO:0007669"/>
    <property type="project" value="UniProtKB-SubCell"/>
</dbReference>
<sequence>MSNSQRDELDQIKAKIQDHLISSGNYDIINQQLKLKLYEAGWYDKIAQIASTELNDQHENHNKDLTFDQLFTFIKPKAENLVPNEVKQEILEKIVDYLDDTLQ</sequence>
<dbReference type="Pfam" id="PF10163">
    <property type="entry name" value="EnY2"/>
    <property type="match status" value="1"/>
</dbReference>
<keyword evidence="1 2" id="KW-0811">Translocation</keyword>
<keyword evidence="2" id="KW-0156">Chromatin regulator</keyword>
<reference evidence="3 4" key="1">
    <citation type="submission" date="2018-06" db="EMBL/GenBank/DDBJ databases">
        <title>Whole genome sequencing of Candida tropicalis (genome annotated by CSBL at Korea University).</title>
        <authorList>
            <person name="Ahn J."/>
        </authorList>
    </citation>
    <scope>NUCLEOTIDE SEQUENCE [LARGE SCALE GENOMIC DNA]</scope>
    <source>
        <strain evidence="3 4">ATCC 20962</strain>
    </source>
</reference>
<comment type="caution">
    <text evidence="3">The sequence shown here is derived from an EMBL/GenBank/DDBJ whole genome shotgun (WGS) entry which is preliminary data.</text>
</comment>
<dbReference type="GO" id="GO:0070390">
    <property type="term" value="C:transcription export complex 2"/>
    <property type="evidence" value="ECO:0007669"/>
    <property type="project" value="UniProtKB-UniRule"/>
</dbReference>
<comment type="subcellular location">
    <subcellularLocation>
        <location evidence="2">Nucleus</location>
        <location evidence="2">Nucleoplasm</location>
    </subcellularLocation>
    <subcellularLocation>
        <location evidence="2">Cytoplasm</location>
        <location evidence="2">P-body</location>
    </subcellularLocation>
</comment>
<dbReference type="GO" id="GO:0003713">
    <property type="term" value="F:transcription coactivator activity"/>
    <property type="evidence" value="ECO:0007669"/>
    <property type="project" value="UniProtKB-UniRule"/>
</dbReference>
<dbReference type="GO" id="GO:0015031">
    <property type="term" value="P:protein transport"/>
    <property type="evidence" value="ECO:0007669"/>
    <property type="project" value="UniProtKB-KW"/>
</dbReference>
<dbReference type="InterPro" id="IPR038212">
    <property type="entry name" value="TF_EnY2_sf"/>
</dbReference>
<evidence type="ECO:0000313" key="4">
    <source>
        <dbReference type="Proteomes" id="UP000253472"/>
    </source>
</evidence>
<evidence type="ECO:0000256" key="2">
    <source>
        <dbReference type="HAMAP-Rule" id="MF_03046"/>
    </source>
</evidence>
<dbReference type="GO" id="GO:0071819">
    <property type="term" value="C:DUBm complex"/>
    <property type="evidence" value="ECO:0007669"/>
    <property type="project" value="UniProtKB-UniRule"/>
</dbReference>
<keyword evidence="2" id="KW-0805">Transcription regulation</keyword>